<protein>
    <submittedName>
        <fullName evidence="4">Putative leucine-rich transmembrane protein</fullName>
    </submittedName>
</protein>
<keyword evidence="1" id="KW-0433">Leucine-rich repeat</keyword>
<dbReference type="SMART" id="SM00369">
    <property type="entry name" value="LRR_TYP"/>
    <property type="match status" value="10"/>
</dbReference>
<keyword evidence="5" id="KW-1185">Reference proteome</keyword>
<dbReference type="PROSITE" id="PS51450">
    <property type="entry name" value="LRR"/>
    <property type="match status" value="1"/>
</dbReference>
<evidence type="ECO:0000256" key="3">
    <source>
        <dbReference type="ARBA" id="ARBA00022737"/>
    </source>
</evidence>
<organism evidence="4 5">
    <name type="scientific">Operophtera brumata</name>
    <name type="common">Winter moth</name>
    <name type="synonym">Phalaena brumata</name>
    <dbReference type="NCBI Taxonomy" id="104452"/>
    <lineage>
        <taxon>Eukaryota</taxon>
        <taxon>Metazoa</taxon>
        <taxon>Ecdysozoa</taxon>
        <taxon>Arthropoda</taxon>
        <taxon>Hexapoda</taxon>
        <taxon>Insecta</taxon>
        <taxon>Pterygota</taxon>
        <taxon>Neoptera</taxon>
        <taxon>Endopterygota</taxon>
        <taxon>Lepidoptera</taxon>
        <taxon>Glossata</taxon>
        <taxon>Ditrysia</taxon>
        <taxon>Geometroidea</taxon>
        <taxon>Geometridae</taxon>
        <taxon>Larentiinae</taxon>
        <taxon>Operophtera</taxon>
    </lineage>
</organism>
<dbReference type="Pfam" id="PF13855">
    <property type="entry name" value="LRR_8"/>
    <property type="match status" value="3"/>
</dbReference>
<dbReference type="AlphaFoldDB" id="A0A0L7KXF9"/>
<dbReference type="SUPFAM" id="SSF52058">
    <property type="entry name" value="L domain-like"/>
    <property type="match status" value="1"/>
</dbReference>
<dbReference type="InterPro" id="IPR050328">
    <property type="entry name" value="Dev_Immune_Receptor"/>
</dbReference>
<evidence type="ECO:0000256" key="2">
    <source>
        <dbReference type="ARBA" id="ARBA00022729"/>
    </source>
</evidence>
<sequence length="506" mass="57050">MFTESKLHLRHRQVFLTLIMFLRRRKESESAFTKLDLVDYFSLADNTLSELPRHVLQHLPHVKSLDLCRNKITKLTVDDFRDIQELEHLLVADNSISKIDKDAIPKALKHVHLGLNKLSTLNGALRELDDLEWIFINANNLKTIDNELPVKAKRISLIHAANNELQNLPKDLKQMTSLDSLYFYGNKLKSLDELDIAYNNLQSLNGSLRSLKALRYLNLTHNLMTEFSLQEIKGLKRLSVIDLSHNKINRGALMGLHGLLRLNLSNNLLQQIAPDDLIGLEDLRLLDVSHNHITTLEETSKTFLPSLEELIAHHNNITMLDKDFHGLPSLCMADLSFNKIQSVNYDLVSKSRCTINGVPSILKIYLQDNPVLCDERLYELMTVLESLNARVSGVSACAAAHTASPVLMRALNDALPEAAPVVVLRAGEPVQPSQLLYRRVGALIGHVLPEREGTLPILVEPPVTLPPTSSNVVVKWPDERRSEANAHIAHPLADHLRLRDKNDSPR</sequence>
<dbReference type="GO" id="GO:0031012">
    <property type="term" value="C:extracellular matrix"/>
    <property type="evidence" value="ECO:0007669"/>
    <property type="project" value="TreeGrafter"/>
</dbReference>
<dbReference type="STRING" id="104452.A0A0L7KXF9"/>
<dbReference type="SMART" id="SM00365">
    <property type="entry name" value="LRR_SD22"/>
    <property type="match status" value="5"/>
</dbReference>
<dbReference type="Proteomes" id="UP000037510">
    <property type="component" value="Unassembled WGS sequence"/>
</dbReference>
<gene>
    <name evidence="4" type="ORF">OBRU01_13016</name>
</gene>
<keyword evidence="2" id="KW-0732">Signal</keyword>
<proteinExistence type="predicted"/>
<evidence type="ECO:0000313" key="5">
    <source>
        <dbReference type="Proteomes" id="UP000037510"/>
    </source>
</evidence>
<accession>A0A0L7KXF9</accession>
<dbReference type="EMBL" id="JTDY01004809">
    <property type="protein sequence ID" value="KOB67726.1"/>
    <property type="molecule type" value="Genomic_DNA"/>
</dbReference>
<keyword evidence="4" id="KW-0472">Membrane</keyword>
<dbReference type="PANTHER" id="PTHR24373:SF387">
    <property type="entry name" value="LEUCINE-RICH REPEATS AND IMMUNOGLOBULIN-LIKE DOMAINS PROTEIN SMA-10"/>
    <property type="match status" value="1"/>
</dbReference>
<dbReference type="InterPro" id="IPR003591">
    <property type="entry name" value="Leu-rich_rpt_typical-subtyp"/>
</dbReference>
<dbReference type="InterPro" id="IPR001611">
    <property type="entry name" value="Leu-rich_rpt"/>
</dbReference>
<name>A0A0L7KXF9_OPEBR</name>
<evidence type="ECO:0000256" key="1">
    <source>
        <dbReference type="ARBA" id="ARBA00022614"/>
    </source>
</evidence>
<comment type="caution">
    <text evidence="4">The sequence shown here is derived from an EMBL/GenBank/DDBJ whole genome shotgun (WGS) entry which is preliminary data.</text>
</comment>
<dbReference type="Gene3D" id="3.80.10.10">
    <property type="entry name" value="Ribonuclease Inhibitor"/>
    <property type="match status" value="4"/>
</dbReference>
<keyword evidence="3" id="KW-0677">Repeat</keyword>
<reference evidence="4 5" key="1">
    <citation type="journal article" date="2015" name="Genome Biol. Evol.">
        <title>The genome of winter moth (Operophtera brumata) provides a genomic perspective on sexual dimorphism and phenology.</title>
        <authorList>
            <person name="Derks M.F."/>
            <person name="Smit S."/>
            <person name="Salis L."/>
            <person name="Schijlen E."/>
            <person name="Bossers A."/>
            <person name="Mateman C."/>
            <person name="Pijl A.S."/>
            <person name="de Ridder D."/>
            <person name="Groenen M.A."/>
            <person name="Visser M.E."/>
            <person name="Megens H.J."/>
        </authorList>
    </citation>
    <scope>NUCLEOTIDE SEQUENCE [LARGE SCALE GENOMIC DNA]</scope>
    <source>
        <strain evidence="4">WM2013NL</strain>
        <tissue evidence="4">Head and thorax</tissue>
    </source>
</reference>
<dbReference type="GO" id="GO:0005615">
    <property type="term" value="C:extracellular space"/>
    <property type="evidence" value="ECO:0007669"/>
    <property type="project" value="TreeGrafter"/>
</dbReference>
<keyword evidence="4" id="KW-0812">Transmembrane</keyword>
<dbReference type="InterPro" id="IPR032675">
    <property type="entry name" value="LRR_dom_sf"/>
</dbReference>
<dbReference type="PANTHER" id="PTHR24373">
    <property type="entry name" value="SLIT RELATED LEUCINE-RICH REPEAT NEURONAL PROTEIN"/>
    <property type="match status" value="1"/>
</dbReference>
<evidence type="ECO:0000313" key="4">
    <source>
        <dbReference type="EMBL" id="KOB67726.1"/>
    </source>
</evidence>